<organism evidence="1">
    <name type="scientific">marine sediment metagenome</name>
    <dbReference type="NCBI Taxonomy" id="412755"/>
    <lineage>
        <taxon>unclassified sequences</taxon>
        <taxon>metagenomes</taxon>
        <taxon>ecological metagenomes</taxon>
    </lineage>
</organism>
<dbReference type="EMBL" id="LAZR01007546">
    <property type="protein sequence ID" value="KKM84569.1"/>
    <property type="molecule type" value="Genomic_DNA"/>
</dbReference>
<dbReference type="AlphaFoldDB" id="A0A0F9KQT6"/>
<proteinExistence type="predicted"/>
<gene>
    <name evidence="1" type="ORF">LCGC14_1297880</name>
</gene>
<reference evidence="1" key="1">
    <citation type="journal article" date="2015" name="Nature">
        <title>Complex archaea that bridge the gap between prokaryotes and eukaryotes.</title>
        <authorList>
            <person name="Spang A."/>
            <person name="Saw J.H."/>
            <person name="Jorgensen S.L."/>
            <person name="Zaremba-Niedzwiedzka K."/>
            <person name="Martijn J."/>
            <person name="Lind A.E."/>
            <person name="van Eijk R."/>
            <person name="Schleper C."/>
            <person name="Guy L."/>
            <person name="Ettema T.J."/>
        </authorList>
    </citation>
    <scope>NUCLEOTIDE SEQUENCE</scope>
</reference>
<protein>
    <submittedName>
        <fullName evidence="1">Uncharacterized protein</fullName>
    </submittedName>
</protein>
<evidence type="ECO:0000313" key="1">
    <source>
        <dbReference type="EMBL" id="KKM84569.1"/>
    </source>
</evidence>
<accession>A0A0F9KQT6</accession>
<sequence>MVWGICDGLGVMPLLGFTNILIPSEGVFLHGSEGSPIEINHESTDPEDAAASFFLIVTTGANAREKGYMMSLVYDFSDAGNVDFIKINPETDWVNPHDFDPTYWVRATLVAGTNPFSGVLGNWQSLIPDDPDPYGGRGWTWIRVQLGATTGTVKVEVASDSEGANILATGYYKATVTVV</sequence>
<name>A0A0F9KQT6_9ZZZZ</name>
<comment type="caution">
    <text evidence="1">The sequence shown here is derived from an EMBL/GenBank/DDBJ whole genome shotgun (WGS) entry which is preliminary data.</text>
</comment>